<feature type="coiled-coil region" evidence="1">
    <location>
        <begin position="7"/>
        <end position="37"/>
    </location>
</feature>
<proteinExistence type="predicted"/>
<feature type="domain" description="DUF7923" evidence="3">
    <location>
        <begin position="50"/>
        <end position="233"/>
    </location>
</feature>
<protein>
    <recommendedName>
        <fullName evidence="3">DUF7923 domain-containing protein</fullName>
    </recommendedName>
</protein>
<evidence type="ECO:0000259" key="3">
    <source>
        <dbReference type="Pfam" id="PF25540"/>
    </source>
</evidence>
<dbReference type="InterPro" id="IPR057683">
    <property type="entry name" value="DUF7923"/>
</dbReference>
<accession>A0AA40F5X5</accession>
<dbReference type="PANTHER" id="PTHR37543:SF1">
    <property type="entry name" value="CCCH ZINC FINGER DNA BINDING PROTEIN (AFU_ORTHOLOGUE AFUA_5G12760)"/>
    <property type="match status" value="1"/>
</dbReference>
<reference evidence="4" key="1">
    <citation type="submission" date="2023-06" db="EMBL/GenBank/DDBJ databases">
        <title>Genome-scale phylogeny and comparative genomics of the fungal order Sordariales.</title>
        <authorList>
            <consortium name="Lawrence Berkeley National Laboratory"/>
            <person name="Hensen N."/>
            <person name="Bonometti L."/>
            <person name="Westerberg I."/>
            <person name="Brannstrom I.O."/>
            <person name="Guillou S."/>
            <person name="Cros-Aarteil S."/>
            <person name="Calhoun S."/>
            <person name="Haridas S."/>
            <person name="Kuo A."/>
            <person name="Mondo S."/>
            <person name="Pangilinan J."/>
            <person name="Riley R."/>
            <person name="LaButti K."/>
            <person name="Andreopoulos B."/>
            <person name="Lipzen A."/>
            <person name="Chen C."/>
            <person name="Yanf M."/>
            <person name="Daum C."/>
            <person name="Ng V."/>
            <person name="Clum A."/>
            <person name="Steindorff A."/>
            <person name="Ohm R."/>
            <person name="Martin F."/>
            <person name="Silar P."/>
            <person name="Natvig D."/>
            <person name="Lalanne C."/>
            <person name="Gautier V."/>
            <person name="Ament-velasquez S.L."/>
            <person name="Kruys A."/>
            <person name="Hutchinson M.I."/>
            <person name="Powell A.J."/>
            <person name="Barry K."/>
            <person name="Miller A.N."/>
            <person name="Grigoriev I.V."/>
            <person name="Debuchy R."/>
            <person name="Gladieux P."/>
            <person name="Thoren M.H."/>
            <person name="Johannesson H."/>
        </authorList>
    </citation>
    <scope>NUCLEOTIDE SEQUENCE</scope>
    <source>
        <strain evidence="4">SMH3187-1</strain>
    </source>
</reference>
<keyword evidence="5" id="KW-1185">Reference proteome</keyword>
<comment type="caution">
    <text evidence="4">The sequence shown here is derived from an EMBL/GenBank/DDBJ whole genome shotgun (WGS) entry which is preliminary data.</text>
</comment>
<keyword evidence="1" id="KW-0175">Coiled coil</keyword>
<dbReference type="Proteomes" id="UP001172155">
    <property type="component" value="Unassembled WGS sequence"/>
</dbReference>
<evidence type="ECO:0000313" key="4">
    <source>
        <dbReference type="EMBL" id="KAK0751848.1"/>
    </source>
</evidence>
<name>A0AA40F5X5_9PEZI</name>
<evidence type="ECO:0000256" key="2">
    <source>
        <dbReference type="SAM" id="MobiDB-lite"/>
    </source>
</evidence>
<dbReference type="PANTHER" id="PTHR37543">
    <property type="entry name" value="CCCH ZINC FINGER DNA BINDING PROTEIN (AFU_ORTHOLOGUE AFUA_5G12760)"/>
    <property type="match status" value="1"/>
</dbReference>
<dbReference type="EMBL" id="JAUKUD010000002">
    <property type="protein sequence ID" value="KAK0751848.1"/>
    <property type="molecule type" value="Genomic_DNA"/>
</dbReference>
<sequence length="396" mass="44387">MQWQELLKELESTKTALKKTKLDLDSECEARRRLQEEVQGRREWEERHGRRPFVVALIDADADGYVFHDSFITRGVKGGEDAADALLIALQQYIRGVANEPTNGMEILVRVFANLSGLGRMLQRDGRLTETTQLREFASGFSGRQAFFDSVDVGAGKERADLKVRESIKFFLESFQCKHLVLACGHDSGYAPFLGQFVGDKQAAERITLLEGTPFPAVIRDLSLKRTRFDSVFNMITQPVASGNLVRAPPRRGTPSTMTTALSSYSDGSDSPIKRVPATKGSPLIKYHNTLALSERLGPVMKDQRGRRVDRPLQVKPEVMEGLRTQDLCYRLFLRGKCAHGECQRGHVHQPLTSDEFDALWTLARQCQCHKSRGARKLSGECSDVKCVYGHKSQEA</sequence>
<dbReference type="Pfam" id="PF25540">
    <property type="entry name" value="DUF7923"/>
    <property type="match status" value="1"/>
</dbReference>
<organism evidence="4 5">
    <name type="scientific">Schizothecium vesticola</name>
    <dbReference type="NCBI Taxonomy" id="314040"/>
    <lineage>
        <taxon>Eukaryota</taxon>
        <taxon>Fungi</taxon>
        <taxon>Dikarya</taxon>
        <taxon>Ascomycota</taxon>
        <taxon>Pezizomycotina</taxon>
        <taxon>Sordariomycetes</taxon>
        <taxon>Sordariomycetidae</taxon>
        <taxon>Sordariales</taxon>
        <taxon>Schizotheciaceae</taxon>
        <taxon>Schizothecium</taxon>
    </lineage>
</organism>
<gene>
    <name evidence="4" type="ORF">B0T18DRAFT_78583</name>
</gene>
<evidence type="ECO:0000256" key="1">
    <source>
        <dbReference type="SAM" id="Coils"/>
    </source>
</evidence>
<feature type="region of interest" description="Disordered" evidence="2">
    <location>
        <begin position="244"/>
        <end position="279"/>
    </location>
</feature>
<dbReference type="AlphaFoldDB" id="A0AA40F5X5"/>
<evidence type="ECO:0000313" key="5">
    <source>
        <dbReference type="Proteomes" id="UP001172155"/>
    </source>
</evidence>
<feature type="compositionally biased region" description="Polar residues" evidence="2">
    <location>
        <begin position="254"/>
        <end position="269"/>
    </location>
</feature>